<proteinExistence type="inferred from homology"/>
<dbReference type="Pfam" id="PF01557">
    <property type="entry name" value="FAA_hydrolase"/>
    <property type="match status" value="1"/>
</dbReference>
<keyword evidence="2" id="KW-0479">Metal-binding</keyword>
<dbReference type="PANTHER" id="PTHR11820">
    <property type="entry name" value="ACYLPYRUVASE"/>
    <property type="match status" value="1"/>
</dbReference>
<evidence type="ECO:0000313" key="4">
    <source>
        <dbReference type="EMBL" id="ESQ56036.1"/>
    </source>
</evidence>
<dbReference type="AlphaFoldDB" id="V4P8U9"/>
<dbReference type="STRING" id="72664.V4P8U9"/>
<dbReference type="GO" id="GO:0018773">
    <property type="term" value="F:acetylpyruvate hydrolase activity"/>
    <property type="evidence" value="ECO:0007669"/>
    <property type="project" value="TreeGrafter"/>
</dbReference>
<dbReference type="GO" id="GO:0005739">
    <property type="term" value="C:mitochondrion"/>
    <property type="evidence" value="ECO:0007669"/>
    <property type="project" value="TreeGrafter"/>
</dbReference>
<evidence type="ECO:0000256" key="1">
    <source>
        <dbReference type="ARBA" id="ARBA00010211"/>
    </source>
</evidence>
<dbReference type="eggNOG" id="KOG1535">
    <property type="taxonomic scope" value="Eukaryota"/>
</dbReference>
<accession>V4P8U9</accession>
<dbReference type="KEGG" id="eus:EUTSA_v10026938mg"/>
<dbReference type="SUPFAM" id="SSF56529">
    <property type="entry name" value="FAH"/>
    <property type="match status" value="1"/>
</dbReference>
<protein>
    <recommendedName>
        <fullName evidence="3">Fumarylacetoacetase-like C-terminal domain-containing protein</fullName>
    </recommendedName>
</protein>
<dbReference type="InterPro" id="IPR011234">
    <property type="entry name" value="Fumarylacetoacetase-like_C"/>
</dbReference>
<dbReference type="EMBL" id="KI517384">
    <property type="protein sequence ID" value="ESQ56036.1"/>
    <property type="molecule type" value="Genomic_DNA"/>
</dbReference>
<sequence>MTDLDFLYGSLPRPPDLRSTVACMWFLNSFSKHITSGYLSVDDDVAIWRLSECRCVAREMEIWLEIFQQNLEYGIDDGWLVLLLQHLVFTFRTYVQLVLRECNKDCLILLCDLCKFTKFRFFIESSTVYCGVVHALCIDSADGFQDQDFSRQGENLKFAIDISNLDLCEANYYGFLYLDSLVCDIDVKIFMNFGGLQVIDPLDDGSFDGLSATLIAALVQHSSLFVKSEACRFEALLILVIERLIQFHSCVEAHLRRMEQGSSLIEQRSSLIERLLPFHSCVEAQMRRMEWSSPASGLPWTLAKGQDTFTPISSVLPKAMVHDPDNLELWLKVDGETRQKGLTKDMIFKVPYLISYISSILTLYEGDVILTEGVGPVKIGQKITAGITGLSEVQFDVDRRVMPLS</sequence>
<dbReference type="Gene3D" id="3.90.850.10">
    <property type="entry name" value="Fumarylacetoacetase-like, C-terminal domain"/>
    <property type="match status" value="1"/>
</dbReference>
<dbReference type="PANTHER" id="PTHR11820:SF7">
    <property type="entry name" value="ACYLPYRUVASE FAHD1, MITOCHONDRIAL"/>
    <property type="match status" value="1"/>
</dbReference>
<name>V4P8U9_EUTSA</name>
<gene>
    <name evidence="4" type="ORF">EUTSA_v10026938mg</name>
</gene>
<organism evidence="4 5">
    <name type="scientific">Eutrema salsugineum</name>
    <name type="common">Saltwater cress</name>
    <name type="synonym">Sisymbrium salsugineum</name>
    <dbReference type="NCBI Taxonomy" id="72664"/>
    <lineage>
        <taxon>Eukaryota</taxon>
        <taxon>Viridiplantae</taxon>
        <taxon>Streptophyta</taxon>
        <taxon>Embryophyta</taxon>
        <taxon>Tracheophyta</taxon>
        <taxon>Spermatophyta</taxon>
        <taxon>Magnoliopsida</taxon>
        <taxon>eudicotyledons</taxon>
        <taxon>Gunneridae</taxon>
        <taxon>Pentapetalae</taxon>
        <taxon>rosids</taxon>
        <taxon>malvids</taxon>
        <taxon>Brassicales</taxon>
        <taxon>Brassicaceae</taxon>
        <taxon>Eutremeae</taxon>
        <taxon>Eutrema</taxon>
    </lineage>
</organism>
<dbReference type="GO" id="GO:0046872">
    <property type="term" value="F:metal ion binding"/>
    <property type="evidence" value="ECO:0007669"/>
    <property type="project" value="UniProtKB-KW"/>
</dbReference>
<dbReference type="Proteomes" id="UP000030689">
    <property type="component" value="Unassembled WGS sequence"/>
</dbReference>
<comment type="similarity">
    <text evidence="1">Belongs to the FAH family.</text>
</comment>
<dbReference type="Gramene" id="ESQ56036">
    <property type="protein sequence ID" value="ESQ56036"/>
    <property type="gene ID" value="EUTSA_v10026938mg"/>
</dbReference>
<reference evidence="4 5" key="1">
    <citation type="journal article" date="2013" name="Front. Plant Sci.">
        <title>The Reference Genome of the Halophytic Plant Eutrema salsugineum.</title>
        <authorList>
            <person name="Yang R."/>
            <person name="Jarvis D.E."/>
            <person name="Chen H."/>
            <person name="Beilstein M.A."/>
            <person name="Grimwood J."/>
            <person name="Jenkins J."/>
            <person name="Shu S."/>
            <person name="Prochnik S."/>
            <person name="Xin M."/>
            <person name="Ma C."/>
            <person name="Schmutz J."/>
            <person name="Wing R.A."/>
            <person name="Mitchell-Olds T."/>
            <person name="Schumaker K.S."/>
            <person name="Wang X."/>
        </authorList>
    </citation>
    <scope>NUCLEOTIDE SEQUENCE [LARGE SCALE GENOMIC DNA]</scope>
</reference>
<dbReference type="InterPro" id="IPR036663">
    <property type="entry name" value="Fumarylacetoacetase_C_sf"/>
</dbReference>
<evidence type="ECO:0000313" key="5">
    <source>
        <dbReference type="Proteomes" id="UP000030689"/>
    </source>
</evidence>
<feature type="domain" description="Fumarylacetoacetase-like C-terminal" evidence="3">
    <location>
        <begin position="292"/>
        <end position="396"/>
    </location>
</feature>
<evidence type="ECO:0000256" key="2">
    <source>
        <dbReference type="ARBA" id="ARBA00022723"/>
    </source>
</evidence>
<evidence type="ECO:0000259" key="3">
    <source>
        <dbReference type="Pfam" id="PF01557"/>
    </source>
</evidence>
<keyword evidence="5" id="KW-1185">Reference proteome</keyword>